<dbReference type="PROSITE" id="PS50887">
    <property type="entry name" value="GGDEF"/>
    <property type="match status" value="1"/>
</dbReference>
<protein>
    <submittedName>
        <fullName evidence="3">GGDEF domain-containing protein</fullName>
    </submittedName>
</protein>
<dbReference type="Gene3D" id="3.30.70.270">
    <property type="match status" value="1"/>
</dbReference>
<keyword evidence="4" id="KW-1185">Reference proteome</keyword>
<dbReference type="Pfam" id="PF13185">
    <property type="entry name" value="GAF_2"/>
    <property type="match status" value="1"/>
</dbReference>
<dbReference type="Gene3D" id="3.30.450.40">
    <property type="match status" value="1"/>
</dbReference>
<dbReference type="InterPro" id="IPR043128">
    <property type="entry name" value="Rev_trsase/Diguanyl_cyclase"/>
</dbReference>
<dbReference type="SMART" id="SM00052">
    <property type="entry name" value="EAL"/>
    <property type="match status" value="1"/>
</dbReference>
<dbReference type="SUPFAM" id="SSF141868">
    <property type="entry name" value="EAL domain-like"/>
    <property type="match status" value="1"/>
</dbReference>
<dbReference type="Pfam" id="PF00563">
    <property type="entry name" value="EAL"/>
    <property type="match status" value="1"/>
</dbReference>
<evidence type="ECO:0000259" key="1">
    <source>
        <dbReference type="PROSITE" id="PS50883"/>
    </source>
</evidence>
<feature type="domain" description="GGDEF" evidence="2">
    <location>
        <begin position="227"/>
        <end position="362"/>
    </location>
</feature>
<dbReference type="InterPro" id="IPR000160">
    <property type="entry name" value="GGDEF_dom"/>
</dbReference>
<dbReference type="PANTHER" id="PTHR44757">
    <property type="entry name" value="DIGUANYLATE CYCLASE DGCP"/>
    <property type="match status" value="1"/>
</dbReference>
<dbReference type="CDD" id="cd01949">
    <property type="entry name" value="GGDEF"/>
    <property type="match status" value="1"/>
</dbReference>
<dbReference type="PROSITE" id="PS50883">
    <property type="entry name" value="EAL"/>
    <property type="match status" value="1"/>
</dbReference>
<dbReference type="Proteomes" id="UP000293764">
    <property type="component" value="Unassembled WGS sequence"/>
</dbReference>
<dbReference type="InterPro" id="IPR035919">
    <property type="entry name" value="EAL_sf"/>
</dbReference>
<dbReference type="SMART" id="SM00267">
    <property type="entry name" value="GGDEF"/>
    <property type="match status" value="1"/>
</dbReference>
<name>A0A4Q5N3K1_9MICO</name>
<dbReference type="SUPFAM" id="SSF55781">
    <property type="entry name" value="GAF domain-like"/>
    <property type="match status" value="1"/>
</dbReference>
<sequence>MKVSRPGRSGARLPGGDMVHQEGLSSVLSDFARTMLTSFPIQAILEHLVERIVDVLPVSGAGVTLIATGLGPRYVAASSGDALAFERLQTELGEGPCLTAFERGTAIAVPDLAADDRYPRFGPAARAANLAAVFTFPLRHDDGRLGALDLYRDVPGSLDLESEVAAQTLADVAAAYLLNAQAREEALQAAEWLRDKSLHDALTGLANRTLLQERLEHASQRSQRWHRPAAVLFVDLDRFRAVEDAYGDSTGDQLLKSVAERLSALLRPGDTLARVSADEFVFLCEDLSHTSDADVLVSRIIEAFAAPFTVPGGQLALTASVGIAYDGPAEAMADALVLDASMSMYQTKRLPGAANQVIDLRVTDPAHVRNQLERDLQLALSQGELDVAYQPIVRAADAVVTGAEALLRWTSPSRGAVPALTTVAVAEQCGLITEIGAWVLERACRERGRWLAEYTDQPLDLSVNVSPRQLMGPGFVAMVAKVLAETAMEPAALVLEVTESVFIDEGDRARRVLGELKALGVRLALDDFGTGYCSLNYLQQFPVDIVKIDQSFVANLGRDAPASAIVTAVTHLTHVLGMTVTAEGVETAEQREEVVGIGCEHAQGFLFARPLTAREFAAQII</sequence>
<dbReference type="Gene3D" id="3.20.20.450">
    <property type="entry name" value="EAL domain"/>
    <property type="match status" value="1"/>
</dbReference>
<dbReference type="OrthoDB" id="23692at2"/>
<dbReference type="CDD" id="cd01948">
    <property type="entry name" value="EAL"/>
    <property type="match status" value="1"/>
</dbReference>
<dbReference type="Pfam" id="PF00990">
    <property type="entry name" value="GGDEF"/>
    <property type="match status" value="1"/>
</dbReference>
<dbReference type="InterPro" id="IPR052155">
    <property type="entry name" value="Biofilm_reg_signaling"/>
</dbReference>
<dbReference type="SUPFAM" id="SSF55073">
    <property type="entry name" value="Nucleotide cyclase"/>
    <property type="match status" value="1"/>
</dbReference>
<dbReference type="InterPro" id="IPR001633">
    <property type="entry name" value="EAL_dom"/>
</dbReference>
<comment type="caution">
    <text evidence="3">The sequence shown here is derived from an EMBL/GenBank/DDBJ whole genome shotgun (WGS) entry which is preliminary data.</text>
</comment>
<dbReference type="InterPro" id="IPR003018">
    <property type="entry name" value="GAF"/>
</dbReference>
<gene>
    <name evidence="3" type="ORF">EUA98_00945</name>
</gene>
<dbReference type="SMART" id="SM00065">
    <property type="entry name" value="GAF"/>
    <property type="match status" value="1"/>
</dbReference>
<feature type="domain" description="EAL" evidence="1">
    <location>
        <begin position="369"/>
        <end position="621"/>
    </location>
</feature>
<dbReference type="AlphaFoldDB" id="A0A4Q5N3K1"/>
<reference evidence="3 4" key="1">
    <citation type="submission" date="2019-01" db="EMBL/GenBank/DDBJ databases">
        <title>Novel species of Cellulomonas.</title>
        <authorList>
            <person name="Liu Q."/>
            <person name="Xin Y.-H."/>
        </authorList>
    </citation>
    <scope>NUCLEOTIDE SEQUENCE [LARGE SCALE GENOMIC DNA]</scope>
    <source>
        <strain evidence="3 4">HLT2-17</strain>
    </source>
</reference>
<dbReference type="PANTHER" id="PTHR44757:SF2">
    <property type="entry name" value="BIOFILM ARCHITECTURE MAINTENANCE PROTEIN MBAA"/>
    <property type="match status" value="1"/>
</dbReference>
<dbReference type="NCBIfam" id="TIGR00254">
    <property type="entry name" value="GGDEF"/>
    <property type="match status" value="1"/>
</dbReference>
<dbReference type="InterPro" id="IPR029016">
    <property type="entry name" value="GAF-like_dom_sf"/>
</dbReference>
<evidence type="ECO:0000313" key="3">
    <source>
        <dbReference type="EMBL" id="RYV52808.1"/>
    </source>
</evidence>
<dbReference type="InterPro" id="IPR029787">
    <property type="entry name" value="Nucleotide_cyclase"/>
</dbReference>
<proteinExistence type="predicted"/>
<evidence type="ECO:0000313" key="4">
    <source>
        <dbReference type="Proteomes" id="UP000293764"/>
    </source>
</evidence>
<organism evidence="3 4">
    <name type="scientific">Pengzhenrongella frigida</name>
    <dbReference type="NCBI Taxonomy" id="1259133"/>
    <lineage>
        <taxon>Bacteria</taxon>
        <taxon>Bacillati</taxon>
        <taxon>Actinomycetota</taxon>
        <taxon>Actinomycetes</taxon>
        <taxon>Micrococcales</taxon>
        <taxon>Pengzhenrongella</taxon>
    </lineage>
</organism>
<dbReference type="EMBL" id="SDWW01000002">
    <property type="protein sequence ID" value="RYV52808.1"/>
    <property type="molecule type" value="Genomic_DNA"/>
</dbReference>
<evidence type="ECO:0000259" key="2">
    <source>
        <dbReference type="PROSITE" id="PS50887"/>
    </source>
</evidence>
<accession>A0A4Q5N3K1</accession>